<dbReference type="RefSeq" id="WP_171218230.1">
    <property type="nucleotide sequence ID" value="NZ_JABEPP010000003.1"/>
</dbReference>
<keyword evidence="12" id="KW-1185">Reference proteome</keyword>
<name>A0A849I780_9HYPH</name>
<keyword evidence="6" id="KW-0249">Electron transport</keyword>
<dbReference type="PRINTS" id="PR00605">
    <property type="entry name" value="CYTCHROMECIC"/>
</dbReference>
<dbReference type="EMBL" id="JABEPP010000003">
    <property type="protein sequence ID" value="NNM73141.1"/>
    <property type="molecule type" value="Genomic_DNA"/>
</dbReference>
<dbReference type="PROSITE" id="PS51007">
    <property type="entry name" value="CYTC"/>
    <property type="match status" value="1"/>
</dbReference>
<evidence type="ECO:0000259" key="10">
    <source>
        <dbReference type="PROSITE" id="PS51007"/>
    </source>
</evidence>
<dbReference type="Proteomes" id="UP000564885">
    <property type="component" value="Unassembled WGS sequence"/>
</dbReference>
<comment type="caution">
    <text evidence="11">The sequence shown here is derived from an EMBL/GenBank/DDBJ whole genome shotgun (WGS) entry which is preliminary data.</text>
</comment>
<keyword evidence="2" id="KW-0813">Transport</keyword>
<dbReference type="InterPro" id="IPR008168">
    <property type="entry name" value="Cyt_C_IC"/>
</dbReference>
<gene>
    <name evidence="11" type="ORF">HJG44_12200</name>
</gene>
<evidence type="ECO:0000256" key="5">
    <source>
        <dbReference type="ARBA" id="ARBA00022723"/>
    </source>
</evidence>
<keyword evidence="5 8" id="KW-0479">Metal-binding</keyword>
<dbReference type="GO" id="GO:0020037">
    <property type="term" value="F:heme binding"/>
    <property type="evidence" value="ECO:0007669"/>
    <property type="project" value="InterPro"/>
</dbReference>
<dbReference type="GO" id="GO:0009055">
    <property type="term" value="F:electron transfer activity"/>
    <property type="evidence" value="ECO:0007669"/>
    <property type="project" value="InterPro"/>
</dbReference>
<keyword evidence="7 8" id="KW-0408">Iron</keyword>
<dbReference type="Gene3D" id="1.10.760.10">
    <property type="entry name" value="Cytochrome c-like domain"/>
    <property type="match status" value="1"/>
</dbReference>
<dbReference type="AlphaFoldDB" id="A0A849I780"/>
<dbReference type="InterPro" id="IPR036909">
    <property type="entry name" value="Cyt_c-like_dom_sf"/>
</dbReference>
<keyword evidence="4" id="KW-0679">Respiratory chain</keyword>
<feature type="domain" description="Cytochrome c" evidence="10">
    <location>
        <begin position="64"/>
        <end position="142"/>
    </location>
</feature>
<evidence type="ECO:0000256" key="2">
    <source>
        <dbReference type="ARBA" id="ARBA00022448"/>
    </source>
</evidence>
<keyword evidence="3 8" id="KW-0349">Heme</keyword>
<dbReference type="GO" id="GO:0005506">
    <property type="term" value="F:iron ion binding"/>
    <property type="evidence" value="ECO:0007669"/>
    <property type="project" value="InterPro"/>
</dbReference>
<evidence type="ECO:0000256" key="8">
    <source>
        <dbReference type="PROSITE-ProRule" id="PRU00433"/>
    </source>
</evidence>
<evidence type="ECO:0000256" key="4">
    <source>
        <dbReference type="ARBA" id="ARBA00022660"/>
    </source>
</evidence>
<proteinExistence type="predicted"/>
<protein>
    <submittedName>
        <fullName evidence="11">C-type cytochrome</fullName>
    </submittedName>
</protein>
<evidence type="ECO:0000256" key="1">
    <source>
        <dbReference type="ARBA" id="ARBA00001926"/>
    </source>
</evidence>
<evidence type="ECO:0000256" key="6">
    <source>
        <dbReference type="ARBA" id="ARBA00022982"/>
    </source>
</evidence>
<dbReference type="Pfam" id="PF13442">
    <property type="entry name" value="Cytochrome_CBB3"/>
    <property type="match status" value="1"/>
</dbReference>
<evidence type="ECO:0000256" key="3">
    <source>
        <dbReference type="ARBA" id="ARBA00022617"/>
    </source>
</evidence>
<reference evidence="11 12" key="1">
    <citation type="submission" date="2020-04" db="EMBL/GenBank/DDBJ databases">
        <title>Enterovirga sp. isolate from soil.</title>
        <authorList>
            <person name="Chea S."/>
            <person name="Kim D.-U."/>
        </authorList>
    </citation>
    <scope>NUCLEOTIDE SEQUENCE [LARGE SCALE GENOMIC DNA]</scope>
    <source>
        <strain evidence="11 12">DB1703</strain>
    </source>
</reference>
<organism evidence="11 12">
    <name type="scientific">Enterovirga aerilata</name>
    <dbReference type="NCBI Taxonomy" id="2730920"/>
    <lineage>
        <taxon>Bacteria</taxon>
        <taxon>Pseudomonadati</taxon>
        <taxon>Pseudomonadota</taxon>
        <taxon>Alphaproteobacteria</taxon>
        <taxon>Hyphomicrobiales</taxon>
        <taxon>Methylobacteriaceae</taxon>
        <taxon>Enterovirga</taxon>
    </lineage>
</organism>
<evidence type="ECO:0000313" key="11">
    <source>
        <dbReference type="EMBL" id="NNM73141.1"/>
    </source>
</evidence>
<dbReference type="InterPro" id="IPR009056">
    <property type="entry name" value="Cyt_c-like_dom"/>
</dbReference>
<sequence length="178" mass="18762">MRAVAIAGLAALLAAGCQREERDLRLDPPVTAALDQVAPMANAVGGAPPDVLGALGEPYEGNAYNLSEGKRLYSWFNCKGCHADGGGASGPALLDGWWRYGSDPVSLFVTLRDGRQNGMPAYGDKLTTEQIWQLVGYLRTVGVSSASFAAPSRNDEMQSRPAENRAPASAELGTPPSR</sequence>
<evidence type="ECO:0000256" key="7">
    <source>
        <dbReference type="ARBA" id="ARBA00023004"/>
    </source>
</evidence>
<feature type="region of interest" description="Disordered" evidence="9">
    <location>
        <begin position="149"/>
        <end position="178"/>
    </location>
</feature>
<evidence type="ECO:0000313" key="12">
    <source>
        <dbReference type="Proteomes" id="UP000564885"/>
    </source>
</evidence>
<accession>A0A849I780</accession>
<comment type="cofactor">
    <cofactor evidence="1">
        <name>heme c</name>
        <dbReference type="ChEBI" id="CHEBI:61717"/>
    </cofactor>
</comment>
<evidence type="ECO:0000256" key="9">
    <source>
        <dbReference type="SAM" id="MobiDB-lite"/>
    </source>
</evidence>
<dbReference type="PROSITE" id="PS51257">
    <property type="entry name" value="PROKAR_LIPOPROTEIN"/>
    <property type="match status" value="1"/>
</dbReference>
<dbReference type="SUPFAM" id="SSF46626">
    <property type="entry name" value="Cytochrome c"/>
    <property type="match status" value="1"/>
</dbReference>